<keyword evidence="3" id="KW-1185">Reference proteome</keyword>
<protein>
    <recommendedName>
        <fullName evidence="4">DUF4239 domain-containing protein</fullName>
    </recommendedName>
</protein>
<keyword evidence="1" id="KW-1133">Transmembrane helix</keyword>
<feature type="transmembrane region" description="Helical" evidence="1">
    <location>
        <begin position="47"/>
        <end position="67"/>
    </location>
</feature>
<sequence>MGNITDYPIILFLLSFAVLSGSAHVGQAFFRRGRDLEDNVRENFNVIQGATLTLLGLIIGFSFSMAINRYDLRKNYEEAEANAIGTEYLRADFLPTSSANATKALLAYYLDQRILFYTTRDAIQLAAVNNQTNQIENALWAELLLPVNQRPDPIRALVVAGMNDVLNSAGYTQAAWWNRIPLAAWALMSIIAVCSCMLVGYGSKQGKNGRVMNLILPLVISFSFMLIADIDSPRGGIIRVKPQNLHSLEESLPPLSAPSLSGQH</sequence>
<dbReference type="InterPro" id="IPR025333">
    <property type="entry name" value="DUF4239"/>
</dbReference>
<organism evidence="2 3">
    <name type="scientific">Yersinia thracica</name>
    <dbReference type="NCBI Taxonomy" id="2890319"/>
    <lineage>
        <taxon>Bacteria</taxon>
        <taxon>Pseudomonadati</taxon>
        <taxon>Pseudomonadota</taxon>
        <taxon>Gammaproteobacteria</taxon>
        <taxon>Enterobacterales</taxon>
        <taxon>Yersiniaceae</taxon>
        <taxon>Yersinia</taxon>
    </lineage>
</organism>
<evidence type="ECO:0000256" key="1">
    <source>
        <dbReference type="SAM" id="Phobius"/>
    </source>
</evidence>
<accession>A0A0T9NSA3</accession>
<gene>
    <name evidence="2" type="ORF">ERS008472_00984</name>
</gene>
<dbReference type="Proteomes" id="UP000041882">
    <property type="component" value="Unassembled WGS sequence"/>
</dbReference>
<feature type="transmembrane region" description="Helical" evidence="1">
    <location>
        <begin position="182"/>
        <end position="202"/>
    </location>
</feature>
<dbReference type="Pfam" id="PF14023">
    <property type="entry name" value="Bestrophin-like"/>
    <property type="match status" value="1"/>
</dbReference>
<evidence type="ECO:0000313" key="2">
    <source>
        <dbReference type="EMBL" id="CNH25496.1"/>
    </source>
</evidence>
<proteinExistence type="predicted"/>
<feature type="transmembrane region" description="Helical" evidence="1">
    <location>
        <begin position="214"/>
        <end position="231"/>
    </location>
</feature>
<evidence type="ECO:0008006" key="4">
    <source>
        <dbReference type="Google" id="ProtNLM"/>
    </source>
</evidence>
<evidence type="ECO:0000313" key="3">
    <source>
        <dbReference type="Proteomes" id="UP000041882"/>
    </source>
</evidence>
<keyword evidence="1" id="KW-0812">Transmembrane</keyword>
<keyword evidence="1" id="KW-0472">Membrane</keyword>
<dbReference type="AlphaFoldDB" id="A0A0T9NSA3"/>
<dbReference type="RefSeq" id="WP_050112985.1">
    <property type="nucleotide sequence ID" value="NZ_CACVAB010000035.1"/>
</dbReference>
<dbReference type="EMBL" id="CQAW01000003">
    <property type="protein sequence ID" value="CNH25496.1"/>
    <property type="molecule type" value="Genomic_DNA"/>
</dbReference>
<reference evidence="3" key="1">
    <citation type="submission" date="2015-03" db="EMBL/GenBank/DDBJ databases">
        <authorList>
            <consortium name="Pathogen Informatics"/>
            <person name="Murphy D."/>
        </authorList>
    </citation>
    <scope>NUCLEOTIDE SEQUENCE [LARGE SCALE GENOMIC DNA]</scope>
    <source>
        <strain evidence="3">IP6945</strain>
    </source>
</reference>
<name>A0A0T9NSA3_9GAMM</name>